<dbReference type="InterPro" id="IPR001173">
    <property type="entry name" value="Glyco_trans_2-like"/>
</dbReference>
<keyword evidence="6" id="KW-0997">Cell inner membrane</keyword>
<protein>
    <recommendedName>
        <fullName evidence="4">Glucans biosynthesis glucosyltransferase H</fullName>
    </recommendedName>
</protein>
<keyword evidence="10 12" id="KW-1133">Transmembrane helix</keyword>
<evidence type="ECO:0000259" key="13">
    <source>
        <dbReference type="Pfam" id="PF13632"/>
    </source>
</evidence>
<evidence type="ECO:0000256" key="9">
    <source>
        <dbReference type="ARBA" id="ARBA00022692"/>
    </source>
</evidence>
<evidence type="ECO:0000256" key="11">
    <source>
        <dbReference type="ARBA" id="ARBA00023136"/>
    </source>
</evidence>
<evidence type="ECO:0000256" key="10">
    <source>
        <dbReference type="ARBA" id="ARBA00022989"/>
    </source>
</evidence>
<name>A0ABS5Q7A0_9PROT</name>
<dbReference type="PANTHER" id="PTHR43867">
    <property type="entry name" value="CELLULOSE SYNTHASE CATALYTIC SUBUNIT A [UDP-FORMING]"/>
    <property type="match status" value="1"/>
</dbReference>
<evidence type="ECO:0000313" key="15">
    <source>
        <dbReference type="Proteomes" id="UP000766336"/>
    </source>
</evidence>
<comment type="caution">
    <text evidence="14">The sequence shown here is derived from an EMBL/GenBank/DDBJ whole genome shotgun (WGS) entry which is preliminary data.</text>
</comment>
<comment type="subcellular location">
    <subcellularLocation>
        <location evidence="1">Cell inner membrane</location>
        <topology evidence="1">Multi-pass membrane protein</topology>
    </subcellularLocation>
</comment>
<evidence type="ECO:0000256" key="1">
    <source>
        <dbReference type="ARBA" id="ARBA00004429"/>
    </source>
</evidence>
<feature type="transmembrane region" description="Helical" evidence="12">
    <location>
        <begin position="357"/>
        <end position="378"/>
    </location>
</feature>
<reference evidence="14 15" key="1">
    <citation type="submission" date="2021-05" db="EMBL/GenBank/DDBJ databases">
        <title>Roseococcus sp. XZZS9, whole genome shotgun sequencing project.</title>
        <authorList>
            <person name="Zhao G."/>
            <person name="Shen L."/>
        </authorList>
    </citation>
    <scope>NUCLEOTIDE SEQUENCE [LARGE SCALE GENOMIC DNA]</scope>
    <source>
        <strain evidence="14 15">XZZS9</strain>
    </source>
</reference>
<feature type="transmembrane region" description="Helical" evidence="12">
    <location>
        <begin position="506"/>
        <end position="525"/>
    </location>
</feature>
<keyword evidence="8 14" id="KW-0808">Transferase</keyword>
<feature type="transmembrane region" description="Helical" evidence="12">
    <location>
        <begin position="384"/>
        <end position="400"/>
    </location>
</feature>
<dbReference type="GO" id="GO:0016757">
    <property type="term" value="F:glycosyltransferase activity"/>
    <property type="evidence" value="ECO:0007669"/>
    <property type="project" value="UniProtKB-KW"/>
</dbReference>
<feature type="transmembrane region" description="Helical" evidence="12">
    <location>
        <begin position="483"/>
        <end position="500"/>
    </location>
</feature>
<dbReference type="EMBL" id="JAHCDA010000001">
    <property type="protein sequence ID" value="MBS7809520.1"/>
    <property type="molecule type" value="Genomic_DNA"/>
</dbReference>
<proteinExistence type="inferred from homology"/>
<dbReference type="InterPro" id="IPR050321">
    <property type="entry name" value="Glycosyltr_2/OpgH_subfam"/>
</dbReference>
<keyword evidence="15" id="KW-1185">Reference proteome</keyword>
<comment type="similarity">
    <text evidence="3">Belongs to the glycosyltransferase 2 family. OpgH subfamily.</text>
</comment>
<evidence type="ECO:0000256" key="8">
    <source>
        <dbReference type="ARBA" id="ARBA00022679"/>
    </source>
</evidence>
<keyword evidence="5" id="KW-1003">Cell membrane</keyword>
<dbReference type="RefSeq" id="WP_213669610.1">
    <property type="nucleotide sequence ID" value="NZ_JAHCDA010000001.1"/>
</dbReference>
<accession>A0ABS5Q7A0</accession>
<organism evidence="14 15">
    <name type="scientific">Roseococcus pinisoli</name>
    <dbReference type="NCBI Taxonomy" id="2835040"/>
    <lineage>
        <taxon>Bacteria</taxon>
        <taxon>Pseudomonadati</taxon>
        <taxon>Pseudomonadota</taxon>
        <taxon>Alphaproteobacteria</taxon>
        <taxon>Acetobacterales</taxon>
        <taxon>Roseomonadaceae</taxon>
        <taxon>Roseococcus</taxon>
    </lineage>
</organism>
<feature type="transmembrane region" description="Helical" evidence="12">
    <location>
        <begin position="38"/>
        <end position="66"/>
    </location>
</feature>
<keyword evidence="7 14" id="KW-0328">Glycosyltransferase</keyword>
<evidence type="ECO:0000256" key="5">
    <source>
        <dbReference type="ARBA" id="ARBA00022475"/>
    </source>
</evidence>
<dbReference type="InterPro" id="IPR029044">
    <property type="entry name" value="Nucleotide-diphossugar_trans"/>
</dbReference>
<evidence type="ECO:0000256" key="4">
    <source>
        <dbReference type="ARBA" id="ARBA00020585"/>
    </source>
</evidence>
<dbReference type="PANTHER" id="PTHR43867:SF5">
    <property type="entry name" value="GLUCANS BIOSYNTHESIS GLUCOSYLTRANSFERASE H"/>
    <property type="match status" value="1"/>
</dbReference>
<evidence type="ECO:0000313" key="14">
    <source>
        <dbReference type="EMBL" id="MBS7809520.1"/>
    </source>
</evidence>
<gene>
    <name evidence="14" type="primary">mdoH</name>
    <name evidence="14" type="ORF">KHU32_01135</name>
</gene>
<evidence type="ECO:0000256" key="3">
    <source>
        <dbReference type="ARBA" id="ARBA00009337"/>
    </source>
</evidence>
<keyword evidence="9 12" id="KW-0812">Transmembrane</keyword>
<evidence type="ECO:0000256" key="7">
    <source>
        <dbReference type="ARBA" id="ARBA00022676"/>
    </source>
</evidence>
<feature type="domain" description="Glycosyltransferase 2-like" evidence="13">
    <location>
        <begin position="185"/>
        <end position="399"/>
    </location>
</feature>
<evidence type="ECO:0000256" key="12">
    <source>
        <dbReference type="SAM" id="Phobius"/>
    </source>
</evidence>
<dbReference type="SUPFAM" id="SSF53448">
    <property type="entry name" value="Nucleotide-diphospho-sugar transferases"/>
    <property type="match status" value="1"/>
</dbReference>
<evidence type="ECO:0000256" key="2">
    <source>
        <dbReference type="ARBA" id="ARBA00005001"/>
    </source>
</evidence>
<evidence type="ECO:0000256" key="6">
    <source>
        <dbReference type="ARBA" id="ARBA00022519"/>
    </source>
</evidence>
<dbReference type="Gene3D" id="3.90.550.10">
    <property type="entry name" value="Spore Coat Polysaccharide Biosynthesis Protein SpsA, Chain A"/>
    <property type="match status" value="1"/>
</dbReference>
<comment type="pathway">
    <text evidence="2">Glycan metabolism; osmoregulated periplasmic glucan (OPG) biosynthesis.</text>
</comment>
<dbReference type="Proteomes" id="UP000766336">
    <property type="component" value="Unassembled WGS sequence"/>
</dbReference>
<dbReference type="NCBIfam" id="NF003962">
    <property type="entry name" value="PRK05454.2-5"/>
    <property type="match status" value="1"/>
</dbReference>
<sequence>MPARRIAFLLFSLLFCATTVLAAARLLALDGLSGLDLAFLATLLLLSPWIALAFGNALTGLAILLFTADPPAHVVPAMRGLRPGSPRGRTAIALCLRNEEMAPVLAPLGQMLDGLPGSHFHLWFLSDTREPAFCEAEDLAIAGFRAARPADASRIHLRRRADNAGFKAGNVMEFLEAEGAEYDYLLCLDADSVMTPAAVLKLVAALDAAPDIAILQQLIVGRPVAAPFPRLFQFGMRVGMRAWATGQGWWQGAKGPYWGHNALIRIAPFREHGKLELLPDGSTILSHDQVEAIRLHGAGWGVWCLPEEEGSLEGNPPALPEFMARDRRWAAGNMQYFPLLRQPGLDAMSRFQLLQAILLFLCAPLWVLAFVLAVALAATGGLDAVPVAGLALLMLALWFAQHAPKLAGYLQLLLQPGQAARYGGRRAVLKGAATEILFTTLLSPLGTFNRARFLLALPFGARTGWSPQNRADRGVSWGDAARLLWLPTLGGMLAFGVLAATAPWAIWFALPWAGGLLVAIPFCVWTSSPRLAQWLVARGLAATPEELQAASRPASNAA</sequence>
<keyword evidence="11 12" id="KW-0472">Membrane</keyword>
<dbReference type="Pfam" id="PF13632">
    <property type="entry name" value="Glyco_trans_2_3"/>
    <property type="match status" value="1"/>
</dbReference>